<proteinExistence type="predicted"/>
<accession>A0A2J8HYC7</accession>
<organism evidence="2 3">
    <name type="scientific">Vibrio diazotrophicus</name>
    <dbReference type="NCBI Taxonomy" id="685"/>
    <lineage>
        <taxon>Bacteria</taxon>
        <taxon>Pseudomonadati</taxon>
        <taxon>Pseudomonadota</taxon>
        <taxon>Gammaproteobacteria</taxon>
        <taxon>Vibrionales</taxon>
        <taxon>Vibrionaceae</taxon>
        <taxon>Vibrio</taxon>
    </lineage>
</organism>
<dbReference type="InterPro" id="IPR056920">
    <property type="entry name" value="PRTase-CE"/>
</dbReference>
<dbReference type="Proteomes" id="UP000236449">
    <property type="component" value="Unassembled WGS sequence"/>
</dbReference>
<sequence>MDGLITSISNIIIDYAAGEFGQLDEAHVRRWIAQFDEDDQEVILAETNRILKRTYITKDKFTAFISGLVSSKKFTGNDSRDFWSQVSLCDIQINGHSQRELVTLLSNTVFEQFEIRPNINQDSEHHIYVDDFLFSGDRIKNDLKVWIRDTAPEKFNLSIVLMGFYRLGYWKVKQELENFAKSLNKNMTLDVWSIENLRLENRLFNKNISHIFWPDESIMQIPSVNAYINEQECTPQFRVVNNLKNNIFSVDRRTQYEHAMTKAGIKIRGYCREPSRIMKPLGYSTFKGFGFGGTVFSYRNCPNNAPLAFWWGNPKYPDADHPFRQWYPLMQRKTYD</sequence>
<dbReference type="Pfam" id="PF24390">
    <property type="entry name" value="PRTase-CE"/>
    <property type="match status" value="1"/>
</dbReference>
<gene>
    <name evidence="2" type="ORF">C1N32_16870</name>
</gene>
<evidence type="ECO:0000313" key="3">
    <source>
        <dbReference type="Proteomes" id="UP000236449"/>
    </source>
</evidence>
<dbReference type="OrthoDB" id="7753492at2"/>
<reference evidence="2 3" key="1">
    <citation type="submission" date="2018-01" db="EMBL/GenBank/DDBJ databases">
        <title>Draft genome sequences of six Vibrio diazotrophicus strains isolated from deep-sea sediments of the Baltic Sea.</title>
        <authorList>
            <person name="Castillo D."/>
            <person name="Vandieken V."/>
            <person name="Chiang O."/>
            <person name="Middelboe M."/>
        </authorList>
    </citation>
    <scope>NUCLEOTIDE SEQUENCE [LARGE SCALE GENOMIC DNA]</scope>
    <source>
        <strain evidence="2 3">60.27F</strain>
    </source>
</reference>
<feature type="domain" description="PRTase-CE" evidence="1">
    <location>
        <begin position="28"/>
        <end position="332"/>
    </location>
</feature>
<name>A0A2J8HYC7_VIBDI</name>
<dbReference type="AlphaFoldDB" id="A0A2J8HYC7"/>
<evidence type="ECO:0000259" key="1">
    <source>
        <dbReference type="Pfam" id="PF24390"/>
    </source>
</evidence>
<protein>
    <recommendedName>
        <fullName evidence="1">PRTase-CE domain-containing protein</fullName>
    </recommendedName>
</protein>
<evidence type="ECO:0000313" key="2">
    <source>
        <dbReference type="EMBL" id="PNI03273.1"/>
    </source>
</evidence>
<comment type="caution">
    <text evidence="2">The sequence shown here is derived from an EMBL/GenBank/DDBJ whole genome shotgun (WGS) entry which is preliminary data.</text>
</comment>
<dbReference type="EMBL" id="POSK01000012">
    <property type="protein sequence ID" value="PNI03273.1"/>
    <property type="molecule type" value="Genomic_DNA"/>
</dbReference>
<dbReference type="RefSeq" id="WP_102966856.1">
    <property type="nucleotide sequence ID" value="NZ_POSK01000012.1"/>
</dbReference>